<dbReference type="AlphaFoldDB" id="A0AAD8XXN4"/>
<keyword evidence="1" id="KW-0732">Signal</keyword>
<evidence type="ECO:0000313" key="2">
    <source>
        <dbReference type="EMBL" id="KAK1735325.1"/>
    </source>
</evidence>
<feature type="signal peptide" evidence="1">
    <location>
        <begin position="1"/>
        <end position="26"/>
    </location>
</feature>
<evidence type="ECO:0000256" key="1">
    <source>
        <dbReference type="SAM" id="SignalP"/>
    </source>
</evidence>
<organism evidence="2 3">
    <name type="scientific">Skeletonema marinoi</name>
    <dbReference type="NCBI Taxonomy" id="267567"/>
    <lineage>
        <taxon>Eukaryota</taxon>
        <taxon>Sar</taxon>
        <taxon>Stramenopiles</taxon>
        <taxon>Ochrophyta</taxon>
        <taxon>Bacillariophyta</taxon>
        <taxon>Coscinodiscophyceae</taxon>
        <taxon>Thalassiosirophycidae</taxon>
        <taxon>Thalassiosirales</taxon>
        <taxon>Skeletonemataceae</taxon>
        <taxon>Skeletonema</taxon>
        <taxon>Skeletonema marinoi-dohrnii complex</taxon>
    </lineage>
</organism>
<feature type="chain" id="PRO_5042281846" evidence="1">
    <location>
        <begin position="27"/>
        <end position="272"/>
    </location>
</feature>
<reference evidence="2" key="1">
    <citation type="submission" date="2023-06" db="EMBL/GenBank/DDBJ databases">
        <title>Survivors Of The Sea: Transcriptome response of Skeletonema marinoi to long-term dormancy.</title>
        <authorList>
            <person name="Pinder M.I.M."/>
            <person name="Kourtchenko O."/>
            <person name="Robertson E.K."/>
            <person name="Larsson T."/>
            <person name="Maumus F."/>
            <person name="Osuna-Cruz C.M."/>
            <person name="Vancaester E."/>
            <person name="Stenow R."/>
            <person name="Vandepoele K."/>
            <person name="Ploug H."/>
            <person name="Bruchert V."/>
            <person name="Godhe A."/>
            <person name="Topel M."/>
        </authorList>
    </citation>
    <scope>NUCLEOTIDE SEQUENCE</scope>
    <source>
        <strain evidence="2">R05AC</strain>
    </source>
</reference>
<dbReference type="Proteomes" id="UP001224775">
    <property type="component" value="Unassembled WGS sequence"/>
</dbReference>
<dbReference type="EMBL" id="JATAAI010000034">
    <property type="protein sequence ID" value="KAK1735325.1"/>
    <property type="molecule type" value="Genomic_DNA"/>
</dbReference>
<evidence type="ECO:0000313" key="3">
    <source>
        <dbReference type="Proteomes" id="UP001224775"/>
    </source>
</evidence>
<name>A0AAD8XXN4_9STRA</name>
<proteinExistence type="predicted"/>
<comment type="caution">
    <text evidence="2">The sequence shown here is derived from an EMBL/GenBank/DDBJ whole genome shotgun (WGS) entry which is preliminary data.</text>
</comment>
<accession>A0AAD8XXN4</accession>
<keyword evidence="3" id="KW-1185">Reference proteome</keyword>
<sequence>MASTLSSHSLLWAIFALLSISPNVASQGLQPYDCIDPQNPGLTSRVEIGQNTTVCLYTGPDGDWNSNIQYKRFSVNLVADEFANYKVPGSYSAIVGGNFFNGNATQIFAASQSALSFQRRYYDATTNFIFPYLTIIVDVVDGVVRGIAWDDACVFCEKKQCLPNTYNFDGTEATSEQASQPTNGCYLTKAICEGFQATGSDACDLKLYVVWTGTDVNGNVLKSSDSRFSAFPPNRIQEQVVGSYDSMMSEVQNFGQDVKDKLNSVGNFFKGE</sequence>
<gene>
    <name evidence="2" type="ORF">QTG54_013939</name>
</gene>
<protein>
    <submittedName>
        <fullName evidence="2">Uncharacterized protein</fullName>
    </submittedName>
</protein>